<reference evidence="7" key="2">
    <citation type="submission" date="2022-07" db="EMBL/GenBank/DDBJ databases">
        <authorList>
            <person name="Goncalves M.F.M."/>
            <person name="Hilario S."/>
            <person name="Van De Peer Y."/>
            <person name="Esteves A.C."/>
            <person name="Alves A."/>
        </authorList>
    </citation>
    <scope>NUCLEOTIDE SEQUENCE</scope>
    <source>
        <strain evidence="7">MUM 19.33</strain>
    </source>
</reference>
<comment type="caution">
    <text evidence="7">The sequence shown here is derived from an EMBL/GenBank/DDBJ whole genome shotgun (WGS) entry which is preliminary data.</text>
</comment>
<dbReference type="PANTHER" id="PTHR43775">
    <property type="entry name" value="FATTY ACID SYNTHASE"/>
    <property type="match status" value="1"/>
</dbReference>
<reference evidence="7" key="1">
    <citation type="journal article" date="2021" name="J Fungi (Basel)">
        <title>Genomic and Metabolomic Analyses of the Marine Fungus Emericellopsis cladophorae: Insights into Saltwater Adaptability Mechanisms and Its Biosynthetic Potential.</title>
        <authorList>
            <person name="Goncalves M.F.M."/>
            <person name="Hilario S."/>
            <person name="Van de Peer Y."/>
            <person name="Esteves A.C."/>
            <person name="Alves A."/>
        </authorList>
    </citation>
    <scope>NUCLEOTIDE SEQUENCE</scope>
    <source>
        <strain evidence="7">MUM 19.33</strain>
    </source>
</reference>
<dbReference type="SUPFAM" id="SSF51735">
    <property type="entry name" value="NAD(P)-binding Rossmann-fold domains"/>
    <property type="match status" value="2"/>
</dbReference>
<evidence type="ECO:0000256" key="5">
    <source>
        <dbReference type="SAM" id="MobiDB-lite"/>
    </source>
</evidence>
<evidence type="ECO:0000256" key="3">
    <source>
        <dbReference type="ARBA" id="ARBA00023002"/>
    </source>
</evidence>
<gene>
    <name evidence="7" type="ORF">J7T54_008547</name>
</gene>
<dbReference type="GeneID" id="75835017"/>
<sequence length="1292" mass="140922">MSATGEPPQPPGPANPSAPPAAPMSANERDDVSMLSPGDTLVSDESTTDQYHKFIEQEDLEVVVPRQLYEKLDTVGMNYGPLFRNIVELRKNANSCASVIQIPDTQSKMPANFEYTHLIHPATLDSMVQTLFAIDSVPMVPTFIESIFVSANLDNDMGTHFKGVSTVQRLGVGNAKADITMSLDGISSLQVVIKGLHLTALEDTTLATESIIPNHHNLCTEIIWKEDATFAQAQTLGEWLELLSHKHPALEILQIGGSIAKTLDILESVAGESMPVPTLARYSIVDSNSGTSQSLQRILEGTRLQPYVEYISLDEIATDQKYHMVIVSALPDSDPMQYQKLVRPGGWVVGTLVGSQQNSLLDHSAVMTRIPGEYLATAPVELVVLHRNGREQHARSLVEGLSKCQGEFDYDYRVSSMSLAKAMKNCAVLAHKVVVSLLDLHTQTELTGFVTIWNEPEFDFFQRMHAAAKGVIWITRGANRDPQDPLMASVMGLARTLMSEDPRKLFVTLDLGIETSLSDGNIAAMLLTIFLMTFCEIGDDQHMEPKEMEFSEADGKLYIPRLIPVQSLNQIIENGATDEIVPSLAGPGKGVKVEMVKVGTSRDSMQLSEYEVKAPQPHEVQIQFEQAELNYRDVEIALGQSTSSDLGRDLRGTITNKGSDVGHHKIGDKVVALVTNGSLKTLVNVDARFVLSDLTGFTASTSLTVFYALCHVGKLEIPGRSMSLSTPNNRSALITGGVGYCQPAFALCQMLGVKVFFAIANEDAHKYEEALQRIGVDAVQILKAGSMELSEILKQRNNGKGVDVVLHASPTSIESTAACIKPGGAIVHVQHQTTGRRPTLVKLLTNITYVRFDLESLLREAPDFVANLLPDIYHAMASCGEIVYEENRTFEMTDTADALKQLRESPSLDSVTISLGSEPTSGSNDQSRVKGKTLKEMIDPKSTYLLSGGLGGLGRSIATLLVDNGARFLVFLSREGAVTSVTQDFVAHLRRRRVRVRVYPVFISDMKDMMDLFKSRISWEMPPVKGIFQCSGGIRDAMFETMNLDNWIMAFVPKASGSKCLVDAAYAANYDPFFVFLASAAGVVGNRGQANYAAGNCVQDALARNLRLKGKNAVAIDLGPILGAGMLANDENLLNKLLANGFYGVSHDHFLQVVKHAITMETLPGVPMPPQVTLGIGTGGLILQNKPADPYWSRTAMYNYLNLVDMPPPNLEGGHSTTSNMDIKSLLRQNLDISVATEVICTGLMHMLAKSMNMLFEEMDSEKQPSAYGVDSLVAVGVRNWVYTNCNTTSSP</sequence>
<dbReference type="GO" id="GO:0006633">
    <property type="term" value="P:fatty acid biosynthetic process"/>
    <property type="evidence" value="ECO:0007669"/>
    <property type="project" value="TreeGrafter"/>
</dbReference>
<dbReference type="OrthoDB" id="329835at2759"/>
<dbReference type="Gene3D" id="3.10.129.110">
    <property type="entry name" value="Polyketide synthase dehydratase"/>
    <property type="match status" value="1"/>
</dbReference>
<dbReference type="Pfam" id="PF08659">
    <property type="entry name" value="KR"/>
    <property type="match status" value="1"/>
</dbReference>
<dbReference type="Pfam" id="PF14765">
    <property type="entry name" value="PS-DH"/>
    <property type="match status" value="1"/>
</dbReference>
<dbReference type="InterPro" id="IPR050091">
    <property type="entry name" value="PKS_NRPS_Biosynth_Enz"/>
</dbReference>
<proteinExistence type="predicted"/>
<comment type="caution">
    <text evidence="4">Lacks conserved residue(s) required for the propagation of feature annotation.</text>
</comment>
<feature type="compositionally biased region" description="Pro residues" evidence="5">
    <location>
        <begin position="7"/>
        <end position="22"/>
    </location>
</feature>
<keyword evidence="3" id="KW-0560">Oxidoreductase</keyword>
<feature type="region of interest" description="Disordered" evidence="5">
    <location>
        <begin position="1"/>
        <end position="46"/>
    </location>
</feature>
<dbReference type="PANTHER" id="PTHR43775:SF40">
    <property type="entry name" value="NORSOLORINIC ACID SYNTHASE STCA"/>
    <property type="match status" value="1"/>
</dbReference>
<keyword evidence="2" id="KW-0597">Phosphoprotein</keyword>
<dbReference type="SMART" id="SM00822">
    <property type="entry name" value="PKS_KR"/>
    <property type="match status" value="1"/>
</dbReference>
<dbReference type="InterPro" id="IPR036291">
    <property type="entry name" value="NAD(P)-bd_dom_sf"/>
</dbReference>
<keyword evidence="8" id="KW-1185">Reference proteome</keyword>
<dbReference type="InterPro" id="IPR049551">
    <property type="entry name" value="PKS_DH_C"/>
</dbReference>
<dbReference type="InterPro" id="IPR011032">
    <property type="entry name" value="GroES-like_sf"/>
</dbReference>
<dbReference type="InterPro" id="IPR020843">
    <property type="entry name" value="ER"/>
</dbReference>
<dbReference type="SMART" id="SM00829">
    <property type="entry name" value="PKS_ER"/>
    <property type="match status" value="1"/>
</dbReference>
<feature type="region of interest" description="Disordered" evidence="5">
    <location>
        <begin position="911"/>
        <end position="931"/>
    </location>
</feature>
<dbReference type="Proteomes" id="UP001055219">
    <property type="component" value="Unassembled WGS sequence"/>
</dbReference>
<organism evidence="7 8">
    <name type="scientific">Emericellopsis cladophorae</name>
    <dbReference type="NCBI Taxonomy" id="2686198"/>
    <lineage>
        <taxon>Eukaryota</taxon>
        <taxon>Fungi</taxon>
        <taxon>Dikarya</taxon>
        <taxon>Ascomycota</taxon>
        <taxon>Pezizomycotina</taxon>
        <taxon>Sordariomycetes</taxon>
        <taxon>Hypocreomycetidae</taxon>
        <taxon>Hypocreales</taxon>
        <taxon>Bionectriaceae</taxon>
        <taxon>Emericellopsis</taxon>
    </lineage>
</organism>
<dbReference type="GO" id="GO:0016491">
    <property type="term" value="F:oxidoreductase activity"/>
    <property type="evidence" value="ECO:0007669"/>
    <property type="project" value="UniProtKB-KW"/>
</dbReference>
<dbReference type="PROSITE" id="PS52019">
    <property type="entry name" value="PKS_MFAS_DH"/>
    <property type="match status" value="1"/>
</dbReference>
<evidence type="ECO:0000259" key="6">
    <source>
        <dbReference type="PROSITE" id="PS52019"/>
    </source>
</evidence>
<feature type="compositionally biased region" description="Polar residues" evidence="5">
    <location>
        <begin position="911"/>
        <end position="926"/>
    </location>
</feature>
<dbReference type="SUPFAM" id="SSF50129">
    <property type="entry name" value="GroES-like"/>
    <property type="match status" value="1"/>
</dbReference>
<dbReference type="Pfam" id="PF08240">
    <property type="entry name" value="ADH_N"/>
    <property type="match status" value="1"/>
</dbReference>
<name>A0A9P9XZ79_9HYPO</name>
<keyword evidence="1" id="KW-0596">Phosphopantetheine</keyword>
<feature type="region of interest" description="C-terminal hotdog fold" evidence="4">
    <location>
        <begin position="60"/>
        <end position="207"/>
    </location>
</feature>
<dbReference type="Gene3D" id="3.40.50.720">
    <property type="entry name" value="NAD(P)-binding Rossmann-like Domain"/>
    <property type="match status" value="2"/>
</dbReference>
<dbReference type="Gene3D" id="3.90.180.10">
    <property type="entry name" value="Medium-chain alcohol dehydrogenases, catalytic domain"/>
    <property type="match status" value="1"/>
</dbReference>
<dbReference type="CDD" id="cd05195">
    <property type="entry name" value="enoyl_red"/>
    <property type="match status" value="1"/>
</dbReference>
<evidence type="ECO:0000256" key="4">
    <source>
        <dbReference type="PROSITE-ProRule" id="PRU01363"/>
    </source>
</evidence>
<dbReference type="InterPro" id="IPR049900">
    <property type="entry name" value="PKS_mFAS_DH"/>
</dbReference>
<evidence type="ECO:0000313" key="8">
    <source>
        <dbReference type="Proteomes" id="UP001055219"/>
    </source>
</evidence>
<evidence type="ECO:0000313" key="7">
    <source>
        <dbReference type="EMBL" id="KAI6780628.1"/>
    </source>
</evidence>
<dbReference type="Pfam" id="PF23114">
    <property type="entry name" value="NAD-bd_HRPKS_sdrA"/>
    <property type="match status" value="1"/>
</dbReference>
<dbReference type="InterPro" id="IPR042104">
    <property type="entry name" value="PKS_dehydratase_sf"/>
</dbReference>
<accession>A0A9P9XZ79</accession>
<dbReference type="RefSeq" id="XP_051361484.1">
    <property type="nucleotide sequence ID" value="XM_051507358.1"/>
</dbReference>
<dbReference type="EMBL" id="JAGIXG020000030">
    <property type="protein sequence ID" value="KAI6780628.1"/>
    <property type="molecule type" value="Genomic_DNA"/>
</dbReference>
<feature type="domain" description="PKS/mFAS DH" evidence="6">
    <location>
        <begin position="1"/>
        <end position="207"/>
    </location>
</feature>
<dbReference type="GO" id="GO:0044550">
    <property type="term" value="P:secondary metabolite biosynthetic process"/>
    <property type="evidence" value="ECO:0007669"/>
    <property type="project" value="TreeGrafter"/>
</dbReference>
<dbReference type="InterPro" id="IPR013154">
    <property type="entry name" value="ADH-like_N"/>
</dbReference>
<dbReference type="InterPro" id="IPR056501">
    <property type="entry name" value="NAD-bd_HRPKS_sdrA"/>
</dbReference>
<evidence type="ECO:0000256" key="1">
    <source>
        <dbReference type="ARBA" id="ARBA00022450"/>
    </source>
</evidence>
<dbReference type="GO" id="GO:0004312">
    <property type="term" value="F:fatty acid synthase activity"/>
    <property type="evidence" value="ECO:0007669"/>
    <property type="project" value="TreeGrafter"/>
</dbReference>
<dbReference type="InterPro" id="IPR057326">
    <property type="entry name" value="KR_dom"/>
</dbReference>
<dbReference type="InterPro" id="IPR013968">
    <property type="entry name" value="PKS_KR"/>
</dbReference>
<evidence type="ECO:0000256" key="2">
    <source>
        <dbReference type="ARBA" id="ARBA00022553"/>
    </source>
</evidence>
<protein>
    <submittedName>
        <fullName evidence="7">Nonribosomal peptide synthetase-like protein</fullName>
    </submittedName>
</protein>
<feature type="region of interest" description="N-terminal hotdog fold" evidence="4">
    <location>
        <begin position="1"/>
        <end position="39"/>
    </location>
</feature>